<feature type="transmembrane region" description="Helical" evidence="12">
    <location>
        <begin position="28"/>
        <end position="48"/>
    </location>
</feature>
<dbReference type="InterPro" id="IPR033885">
    <property type="entry name" value="AlkB/XylM"/>
</dbReference>
<evidence type="ECO:0000256" key="4">
    <source>
        <dbReference type="ARBA" id="ARBA00022519"/>
    </source>
</evidence>
<feature type="transmembrane region" description="Helical" evidence="12">
    <location>
        <begin position="60"/>
        <end position="84"/>
    </location>
</feature>
<keyword evidence="8 14" id="KW-0560">Oxidoreductase</keyword>
<dbReference type="EMBL" id="FAXC01000150">
    <property type="protein sequence ID" value="CUV08984.1"/>
    <property type="molecule type" value="Genomic_DNA"/>
</dbReference>
<keyword evidence="6" id="KW-0479">Metal-binding</keyword>
<keyword evidence="3" id="KW-1003">Cell membrane</keyword>
<comment type="similarity">
    <text evidence="2">Belongs to the fatty acid desaturase type 1 family. AlkB subfamily.</text>
</comment>
<dbReference type="GO" id="GO:0005886">
    <property type="term" value="C:plasma membrane"/>
    <property type="evidence" value="ECO:0007669"/>
    <property type="project" value="UniProtKB-SubCell"/>
</dbReference>
<dbReference type="GO" id="GO:0004497">
    <property type="term" value="F:monooxygenase activity"/>
    <property type="evidence" value="ECO:0007669"/>
    <property type="project" value="UniProtKB-KW"/>
</dbReference>
<evidence type="ECO:0000256" key="2">
    <source>
        <dbReference type="ARBA" id="ARBA00010823"/>
    </source>
</evidence>
<evidence type="ECO:0000256" key="7">
    <source>
        <dbReference type="ARBA" id="ARBA00022989"/>
    </source>
</evidence>
<evidence type="ECO:0000256" key="3">
    <source>
        <dbReference type="ARBA" id="ARBA00022475"/>
    </source>
</evidence>
<keyword evidence="10 14" id="KW-0503">Monooxygenase</keyword>
<comment type="subcellular location">
    <subcellularLocation>
        <location evidence="1">Cell inner membrane</location>
        <topology evidence="1">Multi-pass membrane protein</topology>
    </subcellularLocation>
</comment>
<dbReference type="PANTHER" id="PTHR38674">
    <property type="entry name" value="ALKANE 1-MONOOXYGENASE 1"/>
    <property type="match status" value="1"/>
</dbReference>
<evidence type="ECO:0000256" key="1">
    <source>
        <dbReference type="ARBA" id="ARBA00004429"/>
    </source>
</evidence>
<feature type="transmembrane region" description="Helical" evidence="12">
    <location>
        <begin position="104"/>
        <end position="126"/>
    </location>
</feature>
<feature type="domain" description="Fatty acid desaturase" evidence="13">
    <location>
        <begin position="107"/>
        <end position="315"/>
    </location>
</feature>
<reference evidence="14" key="1">
    <citation type="submission" date="2015-10" db="EMBL/GenBank/DDBJ databases">
        <authorList>
            <person name="Gilbert D.G."/>
        </authorList>
    </citation>
    <scope>NUCLEOTIDE SEQUENCE</scope>
</reference>
<dbReference type="GO" id="GO:0006629">
    <property type="term" value="P:lipid metabolic process"/>
    <property type="evidence" value="ECO:0007669"/>
    <property type="project" value="InterPro"/>
</dbReference>
<evidence type="ECO:0000256" key="5">
    <source>
        <dbReference type="ARBA" id="ARBA00022692"/>
    </source>
</evidence>
<evidence type="ECO:0000256" key="10">
    <source>
        <dbReference type="ARBA" id="ARBA00023033"/>
    </source>
</evidence>
<dbReference type="AlphaFoldDB" id="A0A160VIN3"/>
<feature type="transmembrane region" description="Helical" evidence="12">
    <location>
        <begin position="321"/>
        <end position="338"/>
    </location>
</feature>
<evidence type="ECO:0000256" key="9">
    <source>
        <dbReference type="ARBA" id="ARBA00023004"/>
    </source>
</evidence>
<keyword evidence="9" id="KW-0408">Iron</keyword>
<evidence type="ECO:0000259" key="13">
    <source>
        <dbReference type="Pfam" id="PF00487"/>
    </source>
</evidence>
<keyword evidence="7 12" id="KW-1133">Transmembrane helix</keyword>
<feature type="transmembrane region" description="Helical" evidence="12">
    <location>
        <begin position="227"/>
        <end position="247"/>
    </location>
</feature>
<dbReference type="Pfam" id="PF00487">
    <property type="entry name" value="FA_desaturase"/>
    <property type="match status" value="1"/>
</dbReference>
<accession>A0A160VIN3</accession>
<evidence type="ECO:0000256" key="8">
    <source>
        <dbReference type="ARBA" id="ARBA00023002"/>
    </source>
</evidence>
<evidence type="ECO:0000256" key="11">
    <source>
        <dbReference type="ARBA" id="ARBA00023136"/>
    </source>
</evidence>
<evidence type="ECO:0000256" key="12">
    <source>
        <dbReference type="SAM" id="Phobius"/>
    </source>
</evidence>
<dbReference type="GO" id="GO:0046872">
    <property type="term" value="F:metal ion binding"/>
    <property type="evidence" value="ECO:0007669"/>
    <property type="project" value="UniProtKB-KW"/>
</dbReference>
<organism evidence="14">
    <name type="scientific">hydrothermal vent metagenome</name>
    <dbReference type="NCBI Taxonomy" id="652676"/>
    <lineage>
        <taxon>unclassified sequences</taxon>
        <taxon>metagenomes</taxon>
        <taxon>ecological metagenomes</taxon>
    </lineage>
</organism>
<name>A0A160VIN3_9ZZZZ</name>
<dbReference type="PANTHER" id="PTHR38674:SF1">
    <property type="entry name" value="ALKANE 1-MONOOXYGENASE 1"/>
    <property type="match status" value="1"/>
</dbReference>
<dbReference type="CDD" id="cd03512">
    <property type="entry name" value="Alkane-hydroxylase"/>
    <property type="match status" value="1"/>
</dbReference>
<dbReference type="InterPro" id="IPR005804">
    <property type="entry name" value="FA_desaturase_dom"/>
</dbReference>
<keyword evidence="11 12" id="KW-0472">Membrane</keyword>
<gene>
    <name evidence="14" type="ORF">MGWOODY_Mmi409</name>
</gene>
<evidence type="ECO:0000313" key="14">
    <source>
        <dbReference type="EMBL" id="CUV08984.1"/>
    </source>
</evidence>
<keyword evidence="5 12" id="KW-0812">Transmembrane</keyword>
<proteinExistence type="inferred from homology"/>
<keyword evidence="4" id="KW-0997">Cell inner membrane</keyword>
<feature type="transmembrane region" description="Helical" evidence="12">
    <location>
        <begin position="5"/>
        <end position="22"/>
    </location>
</feature>
<sequence length="376" mass="43159">MIKYIRYAATPILVLFGIYFAMKGQYWMWVYEAIFTLIVIFGDLFLGDDRSRPEYAAPKLLNFFLYINLPLLFTILAISVWMSGSLPLPAWGASLMAAREETTFIHLVGYVVVLGLMVATAGTNVGHELTHRKRNRFDMFMGNWLLALTWDCSFAIEHVYGHHKYVATSIDPATAKRGQNPYHFILRAIFLNQRNAWIIENSRLVKKGLSPLSIQNRMLIGYARSGILTAAAYLLSGWTGIVVFLLISMGGKVVLEGVNYMEHYGLIREEGTPILPKHSWNTNRRVSSFFLFNLTRHSSHHENTQLEYWELKAYPDAPEMPLGYLSCVYLVLFMPWLYHRIMAPKLKDWDLNFASDGEHRLAQEQNRSSGLPYLMA</sequence>
<dbReference type="EC" id="1.14.15.3" evidence="14"/>
<protein>
    <submittedName>
        <fullName evidence="14">Alkane-1 monooxygenase</fullName>
        <ecNumber evidence="14">1.14.15.3</ecNumber>
    </submittedName>
</protein>
<evidence type="ECO:0000256" key="6">
    <source>
        <dbReference type="ARBA" id="ARBA00022723"/>
    </source>
</evidence>